<gene>
    <name evidence="2" type="ORF">QR680_000395</name>
</gene>
<keyword evidence="3" id="KW-1185">Reference proteome</keyword>
<feature type="compositionally biased region" description="Acidic residues" evidence="1">
    <location>
        <begin position="1"/>
        <end position="10"/>
    </location>
</feature>
<comment type="caution">
    <text evidence="2">The sequence shown here is derived from an EMBL/GenBank/DDBJ whole genome shotgun (WGS) entry which is preliminary data.</text>
</comment>
<dbReference type="AlphaFoldDB" id="A0AA39GUF6"/>
<sequence>MGFSAEEESTSSEPSTHTNFAVPSLSSTSLPFVKIVASVKNKMSNTDRKYTREELVQLNPVKLRGADPGRLVMKMLSGMLRDRRNDEITKESPNTEKNQNTERQFLQRDAAIQSEQSLRESTCGTEITPTVVNEEDWLITL</sequence>
<feature type="region of interest" description="Disordered" evidence="1">
    <location>
        <begin position="82"/>
        <end position="103"/>
    </location>
</feature>
<reference evidence="2" key="1">
    <citation type="submission" date="2023-06" db="EMBL/GenBank/DDBJ databases">
        <title>Genomic analysis of the entomopathogenic nematode Steinernema hermaphroditum.</title>
        <authorList>
            <person name="Schwarz E.M."/>
            <person name="Heppert J.K."/>
            <person name="Baniya A."/>
            <person name="Schwartz H.T."/>
            <person name="Tan C.-H."/>
            <person name="Antoshechkin I."/>
            <person name="Sternberg P.W."/>
            <person name="Goodrich-Blair H."/>
            <person name="Dillman A.R."/>
        </authorList>
    </citation>
    <scope>NUCLEOTIDE SEQUENCE</scope>
    <source>
        <strain evidence="2">PS9179</strain>
        <tissue evidence="2">Whole animal</tissue>
    </source>
</reference>
<feature type="region of interest" description="Disordered" evidence="1">
    <location>
        <begin position="1"/>
        <end position="23"/>
    </location>
</feature>
<evidence type="ECO:0000313" key="2">
    <source>
        <dbReference type="EMBL" id="KAK0393773.1"/>
    </source>
</evidence>
<feature type="compositionally biased region" description="Basic and acidic residues" evidence="1">
    <location>
        <begin position="82"/>
        <end position="94"/>
    </location>
</feature>
<dbReference type="EMBL" id="JAUCMV010000005">
    <property type="protein sequence ID" value="KAK0393773.1"/>
    <property type="molecule type" value="Genomic_DNA"/>
</dbReference>
<evidence type="ECO:0000256" key="1">
    <source>
        <dbReference type="SAM" id="MobiDB-lite"/>
    </source>
</evidence>
<evidence type="ECO:0000313" key="3">
    <source>
        <dbReference type="Proteomes" id="UP001175271"/>
    </source>
</evidence>
<name>A0AA39GUF6_9BILA</name>
<accession>A0AA39GUF6</accession>
<protein>
    <submittedName>
        <fullName evidence="2">Uncharacterized protein</fullName>
    </submittedName>
</protein>
<organism evidence="2 3">
    <name type="scientific">Steinernema hermaphroditum</name>
    <dbReference type="NCBI Taxonomy" id="289476"/>
    <lineage>
        <taxon>Eukaryota</taxon>
        <taxon>Metazoa</taxon>
        <taxon>Ecdysozoa</taxon>
        <taxon>Nematoda</taxon>
        <taxon>Chromadorea</taxon>
        <taxon>Rhabditida</taxon>
        <taxon>Tylenchina</taxon>
        <taxon>Panagrolaimomorpha</taxon>
        <taxon>Strongyloidoidea</taxon>
        <taxon>Steinernematidae</taxon>
        <taxon>Steinernema</taxon>
    </lineage>
</organism>
<proteinExistence type="predicted"/>
<dbReference type="Proteomes" id="UP001175271">
    <property type="component" value="Unassembled WGS sequence"/>
</dbReference>